<sequence length="354" mass="37360">MSPRPSPPAVSDDDWTAHPDPLDTEAATWVLRVRAGLDMDGRAQLDAWLAQGPAHRAAFDGMQALLGELRTLPLHGARPAVPPVLPPASPGRRAWLRGPGRWAPAALALAAVGGGGLAWTEWRRQPTFAQDYASARGQQLQLDLPDGSHLRLDTTTRAEVRLYRDRREVHLLEGQGFFEVQADADRPFHVRAGSARVTVVGTRFAVRHTHSGLDAGATRVAVDEGRVRVARATEAGRANGADGAGDAGVMLAAGQTVVLDTAGLGPVVAMAAGSAAPWRDGRLSFENTPLAQALAEFERYGATGVVTGNAAVAALRVGGSYSLRNFAGFVQALPRQLPVRLETRDGVTVIVAAS</sequence>
<dbReference type="InterPro" id="IPR006860">
    <property type="entry name" value="FecR"/>
</dbReference>
<evidence type="ECO:0000313" key="5">
    <source>
        <dbReference type="Proteomes" id="UP000461670"/>
    </source>
</evidence>
<evidence type="ECO:0000256" key="1">
    <source>
        <dbReference type="SAM" id="MobiDB-lite"/>
    </source>
</evidence>
<feature type="domain" description="FecR N-terminal" evidence="3">
    <location>
        <begin position="25"/>
        <end position="65"/>
    </location>
</feature>
<dbReference type="PANTHER" id="PTHR30273">
    <property type="entry name" value="PERIPLASMIC SIGNAL SENSOR AND SIGMA FACTOR ACTIVATOR FECR-RELATED"/>
    <property type="match status" value="1"/>
</dbReference>
<dbReference type="Pfam" id="PF04773">
    <property type="entry name" value="FecR"/>
    <property type="match status" value="1"/>
</dbReference>
<gene>
    <name evidence="4" type="primary">fecR_3</name>
    <name evidence="4" type="ORF">GAK30_01004</name>
</gene>
<evidence type="ECO:0000259" key="2">
    <source>
        <dbReference type="Pfam" id="PF04773"/>
    </source>
</evidence>
<reference evidence="5" key="1">
    <citation type="journal article" date="2020" name="MBio">
        <title>Horizontal gene transfer to a defensive symbiont with a reduced genome amongst a multipartite beetle microbiome.</title>
        <authorList>
            <person name="Waterworth S.C."/>
            <person name="Florez L.V."/>
            <person name="Rees E.R."/>
            <person name="Hertweck C."/>
            <person name="Kaltenpoth M."/>
            <person name="Kwan J.C."/>
        </authorList>
    </citation>
    <scope>NUCLEOTIDE SEQUENCE [LARGE SCALE GENOMIC DNA]</scope>
</reference>
<accession>A0A7V8FQQ4</accession>
<dbReference type="Pfam" id="PF16220">
    <property type="entry name" value="DUF4880"/>
    <property type="match status" value="1"/>
</dbReference>
<evidence type="ECO:0000259" key="3">
    <source>
        <dbReference type="Pfam" id="PF16220"/>
    </source>
</evidence>
<feature type="region of interest" description="Disordered" evidence="1">
    <location>
        <begin position="1"/>
        <end position="21"/>
    </location>
</feature>
<dbReference type="AlphaFoldDB" id="A0A7V8FQQ4"/>
<organism evidence="4 5">
    <name type="scientific">Paracidovorax wautersii</name>
    <dbReference type="NCBI Taxonomy" id="1177982"/>
    <lineage>
        <taxon>Bacteria</taxon>
        <taxon>Pseudomonadati</taxon>
        <taxon>Pseudomonadota</taxon>
        <taxon>Betaproteobacteria</taxon>
        <taxon>Burkholderiales</taxon>
        <taxon>Comamonadaceae</taxon>
        <taxon>Paracidovorax</taxon>
    </lineage>
</organism>
<dbReference type="InterPro" id="IPR012373">
    <property type="entry name" value="Ferrdict_sens_TM"/>
</dbReference>
<protein>
    <submittedName>
        <fullName evidence="4">Protein FecR</fullName>
    </submittedName>
</protein>
<feature type="domain" description="FecR protein" evidence="2">
    <location>
        <begin position="131"/>
        <end position="228"/>
    </location>
</feature>
<dbReference type="PANTHER" id="PTHR30273:SF2">
    <property type="entry name" value="PROTEIN FECR"/>
    <property type="match status" value="1"/>
</dbReference>
<dbReference type="GO" id="GO:0016989">
    <property type="term" value="F:sigma factor antagonist activity"/>
    <property type="evidence" value="ECO:0007669"/>
    <property type="project" value="TreeGrafter"/>
</dbReference>
<proteinExistence type="predicted"/>
<name>A0A7V8FQQ4_9BURK</name>
<dbReference type="Proteomes" id="UP000461670">
    <property type="component" value="Unassembled WGS sequence"/>
</dbReference>
<comment type="caution">
    <text evidence="4">The sequence shown here is derived from an EMBL/GenBank/DDBJ whole genome shotgun (WGS) entry which is preliminary data.</text>
</comment>
<dbReference type="EMBL" id="WNDQ01000010">
    <property type="protein sequence ID" value="KAF1022631.1"/>
    <property type="molecule type" value="Genomic_DNA"/>
</dbReference>
<dbReference type="Gene3D" id="2.60.120.1440">
    <property type="match status" value="1"/>
</dbReference>
<evidence type="ECO:0000313" key="4">
    <source>
        <dbReference type="EMBL" id="KAF1022631.1"/>
    </source>
</evidence>
<dbReference type="Gene3D" id="3.55.50.30">
    <property type="match status" value="1"/>
</dbReference>
<dbReference type="InterPro" id="IPR032623">
    <property type="entry name" value="FecR_N"/>
</dbReference>
<dbReference type="PIRSF" id="PIRSF018266">
    <property type="entry name" value="FecR"/>
    <property type="match status" value="1"/>
</dbReference>